<name>A0A1M4WHA1_9SPHI</name>
<reference evidence="2" key="1">
    <citation type="submission" date="2016-11" db="EMBL/GenBank/DDBJ databases">
        <authorList>
            <person name="Varghese N."/>
            <person name="Submissions S."/>
        </authorList>
    </citation>
    <scope>NUCLEOTIDE SEQUENCE [LARGE SCALE GENOMIC DNA]</scope>
    <source>
        <strain evidence="2">DSM 16990</strain>
    </source>
</reference>
<proteinExistence type="predicted"/>
<keyword evidence="2" id="KW-1185">Reference proteome</keyword>
<dbReference type="STRING" id="288992.SAMN04488522_1011263"/>
<evidence type="ECO:0000313" key="1">
    <source>
        <dbReference type="EMBL" id="SHE80453.1"/>
    </source>
</evidence>
<dbReference type="RefSeq" id="WP_073228756.1">
    <property type="nucleotide sequence ID" value="NZ_FQUQ01000001.1"/>
</dbReference>
<protein>
    <submittedName>
        <fullName evidence="1">Uncharacterized protein</fullName>
    </submittedName>
</protein>
<dbReference type="Proteomes" id="UP000184287">
    <property type="component" value="Unassembled WGS sequence"/>
</dbReference>
<sequence>MKEEILNEIRRLGGNTDHVKGLSLKEDLAAITFNHPLYGDDYADELYGADKFYEENKQLYQDSKQDFYKKLIGHFFSDHEIPYGQAFFRNQLFTPFREGTFDFEEWNDMFIDKDEVDLTEIYKVSTDPKPDFMLITYDYGFPDHYYICLSDENQENPTVFGTDHEVFFSEVTNRGSLADFFKQFLSKDDFLKIVENYIENEKTDK</sequence>
<gene>
    <name evidence="1" type="ORF">SAMN04488522_1011263</name>
</gene>
<dbReference type="EMBL" id="FQUQ01000001">
    <property type="protein sequence ID" value="SHE80453.1"/>
    <property type="molecule type" value="Genomic_DNA"/>
</dbReference>
<dbReference type="OrthoDB" id="879470at2"/>
<dbReference type="AlphaFoldDB" id="A0A1M4WHA1"/>
<evidence type="ECO:0000313" key="2">
    <source>
        <dbReference type="Proteomes" id="UP000184287"/>
    </source>
</evidence>
<accession>A0A1M4WHA1</accession>
<organism evidence="1 2">
    <name type="scientific">Pedobacter caeni</name>
    <dbReference type="NCBI Taxonomy" id="288992"/>
    <lineage>
        <taxon>Bacteria</taxon>
        <taxon>Pseudomonadati</taxon>
        <taxon>Bacteroidota</taxon>
        <taxon>Sphingobacteriia</taxon>
        <taxon>Sphingobacteriales</taxon>
        <taxon>Sphingobacteriaceae</taxon>
        <taxon>Pedobacter</taxon>
    </lineage>
</organism>